<dbReference type="RefSeq" id="WP_229526425.1">
    <property type="nucleotide sequence ID" value="NZ_JAFFQR010000112.1"/>
</dbReference>
<keyword evidence="2" id="KW-0472">Membrane</keyword>
<accession>A0ABW4D9P2</accession>
<feature type="transmembrane region" description="Helical" evidence="2">
    <location>
        <begin position="21"/>
        <end position="41"/>
    </location>
</feature>
<evidence type="ECO:0000313" key="4">
    <source>
        <dbReference type="Proteomes" id="UP001597340"/>
    </source>
</evidence>
<evidence type="ECO:0000256" key="1">
    <source>
        <dbReference type="SAM" id="MobiDB-lite"/>
    </source>
</evidence>
<evidence type="ECO:0000313" key="3">
    <source>
        <dbReference type="EMBL" id="MFD1460453.1"/>
    </source>
</evidence>
<comment type="caution">
    <text evidence="3">The sequence shown here is derived from an EMBL/GenBank/DDBJ whole genome shotgun (WGS) entry which is preliminary data.</text>
</comment>
<keyword evidence="2" id="KW-0812">Transmembrane</keyword>
<gene>
    <name evidence="3" type="ORF">ACFQ5D_03125</name>
</gene>
<dbReference type="Proteomes" id="UP001597340">
    <property type="component" value="Unassembled WGS sequence"/>
</dbReference>
<reference evidence="4" key="1">
    <citation type="journal article" date="2019" name="Int. J. Syst. Evol. Microbiol.">
        <title>The Global Catalogue of Microorganisms (GCM) 10K type strain sequencing project: providing services to taxonomists for standard genome sequencing and annotation.</title>
        <authorList>
            <consortium name="The Broad Institute Genomics Platform"/>
            <consortium name="The Broad Institute Genome Sequencing Center for Infectious Disease"/>
            <person name="Wu L."/>
            <person name="Ma J."/>
        </authorList>
    </citation>
    <scope>NUCLEOTIDE SEQUENCE [LARGE SCALE GENOMIC DNA]</scope>
    <source>
        <strain evidence="4">CCM 9147</strain>
    </source>
</reference>
<name>A0ABW4D9P2_9BACL</name>
<feature type="transmembrane region" description="Helical" evidence="2">
    <location>
        <begin position="53"/>
        <end position="75"/>
    </location>
</feature>
<proteinExistence type="predicted"/>
<dbReference type="EMBL" id="JBHTNZ010000002">
    <property type="protein sequence ID" value="MFD1460453.1"/>
    <property type="molecule type" value="Genomic_DNA"/>
</dbReference>
<evidence type="ECO:0000256" key="2">
    <source>
        <dbReference type="SAM" id="Phobius"/>
    </source>
</evidence>
<sequence>MTANKAPSFNWVALASKLPTALIFIIIVNITLLKEIVGLYIEQNKTGDTLKVYTLIGIGVIVLVNLLIIGSFSLVKLIQENSKTKADVSGISSNNDGEAVTP</sequence>
<protein>
    <submittedName>
        <fullName evidence="3">Uncharacterized protein</fullName>
    </submittedName>
</protein>
<organism evidence="3 4">
    <name type="scientific">Paenibacillus farraposensis</name>
    <dbReference type="NCBI Taxonomy" id="2807095"/>
    <lineage>
        <taxon>Bacteria</taxon>
        <taxon>Bacillati</taxon>
        <taxon>Bacillota</taxon>
        <taxon>Bacilli</taxon>
        <taxon>Bacillales</taxon>
        <taxon>Paenibacillaceae</taxon>
        <taxon>Paenibacillus</taxon>
    </lineage>
</organism>
<keyword evidence="2" id="KW-1133">Transmembrane helix</keyword>
<keyword evidence="4" id="KW-1185">Reference proteome</keyword>
<feature type="region of interest" description="Disordered" evidence="1">
    <location>
        <begin position="83"/>
        <end position="102"/>
    </location>
</feature>